<dbReference type="PANTHER" id="PTHR43178">
    <property type="entry name" value="DIHYDROLIPOAMIDE ACETYLTRANSFERASE COMPONENT OF PYRUVATE DEHYDROGENASE COMPLEX"/>
    <property type="match status" value="1"/>
</dbReference>
<organism evidence="12 13">
    <name type="scientific">Albugo candida</name>
    <dbReference type="NCBI Taxonomy" id="65357"/>
    <lineage>
        <taxon>Eukaryota</taxon>
        <taxon>Sar</taxon>
        <taxon>Stramenopiles</taxon>
        <taxon>Oomycota</taxon>
        <taxon>Peronosporomycetes</taxon>
        <taxon>Albuginales</taxon>
        <taxon>Albuginaceae</taxon>
        <taxon>Albugo</taxon>
    </lineage>
</organism>
<dbReference type="InterPro" id="IPR050743">
    <property type="entry name" value="2-oxoacid_DH_E2_comp"/>
</dbReference>
<dbReference type="FunCoup" id="A0A024G5B9">
    <property type="interactions" value="329"/>
</dbReference>
<gene>
    <name evidence="12" type="ORF">BN9_025420</name>
</gene>
<dbReference type="Gene3D" id="2.40.50.100">
    <property type="match status" value="1"/>
</dbReference>
<dbReference type="FunFam" id="2.40.50.100:FF:000013">
    <property type="entry name" value="Dihydrolipoamide acetyltransferase component of pyruvate dehydrogenase complex"/>
    <property type="match status" value="1"/>
</dbReference>
<keyword evidence="13" id="KW-1185">Reference proteome</keyword>
<evidence type="ECO:0000256" key="6">
    <source>
        <dbReference type="ARBA" id="ARBA00022946"/>
    </source>
</evidence>
<dbReference type="InterPro" id="IPR000089">
    <property type="entry name" value="Biotin_lipoyl"/>
</dbReference>
<dbReference type="Gene3D" id="3.30.559.10">
    <property type="entry name" value="Chloramphenicol acetyltransferase-like domain"/>
    <property type="match status" value="1"/>
</dbReference>
<dbReference type="GO" id="GO:0016407">
    <property type="term" value="F:acetyltransferase activity"/>
    <property type="evidence" value="ECO:0007669"/>
    <property type="project" value="TreeGrafter"/>
</dbReference>
<dbReference type="CDD" id="cd06849">
    <property type="entry name" value="lipoyl_domain"/>
    <property type="match status" value="1"/>
</dbReference>
<evidence type="ECO:0000256" key="8">
    <source>
        <dbReference type="ARBA" id="ARBA00023315"/>
    </source>
</evidence>
<comment type="similarity">
    <text evidence="3 9">Belongs to the 2-oxoacid dehydrogenase family.</text>
</comment>
<keyword evidence="7" id="KW-0496">Mitochondrion</keyword>
<dbReference type="GO" id="GO:0005759">
    <property type="term" value="C:mitochondrial matrix"/>
    <property type="evidence" value="ECO:0007669"/>
    <property type="project" value="UniProtKB-SubCell"/>
</dbReference>
<keyword evidence="6" id="KW-0809">Transit peptide</keyword>
<dbReference type="PROSITE" id="PS51826">
    <property type="entry name" value="PSBD"/>
    <property type="match status" value="1"/>
</dbReference>
<dbReference type="PANTHER" id="PTHR43178:SF5">
    <property type="entry name" value="LIPOAMIDE ACYLTRANSFERASE COMPONENT OF BRANCHED-CHAIN ALPHA-KETO ACID DEHYDROGENASE COMPLEX, MITOCHONDRIAL"/>
    <property type="match status" value="1"/>
</dbReference>
<dbReference type="AlphaFoldDB" id="A0A024G5B9"/>
<evidence type="ECO:0000313" key="13">
    <source>
        <dbReference type="Proteomes" id="UP000053237"/>
    </source>
</evidence>
<dbReference type="STRING" id="65357.A0A024G5B9"/>
<dbReference type="Pfam" id="PF00198">
    <property type="entry name" value="2-oxoacid_dh"/>
    <property type="match status" value="1"/>
</dbReference>
<evidence type="ECO:0000256" key="5">
    <source>
        <dbReference type="ARBA" id="ARBA00022823"/>
    </source>
</evidence>
<comment type="subcellular location">
    <subcellularLocation>
        <location evidence="2">Mitochondrion matrix</location>
    </subcellularLocation>
</comment>
<evidence type="ECO:0000256" key="2">
    <source>
        <dbReference type="ARBA" id="ARBA00004305"/>
    </source>
</evidence>
<dbReference type="PROSITE" id="PS00189">
    <property type="entry name" value="LIPOYL"/>
    <property type="match status" value="1"/>
</dbReference>
<dbReference type="FunFam" id="3.30.559.10:FF:000007">
    <property type="entry name" value="Dihydrolipoamide acetyltransferase component of pyruvate dehydrogenase complex"/>
    <property type="match status" value="1"/>
</dbReference>
<evidence type="ECO:0000256" key="1">
    <source>
        <dbReference type="ARBA" id="ARBA00001938"/>
    </source>
</evidence>
<dbReference type="InterPro" id="IPR036625">
    <property type="entry name" value="E3-bd_dom_sf"/>
</dbReference>
<dbReference type="InParanoid" id="A0A024G5B9"/>
<dbReference type="SUPFAM" id="SSF51230">
    <property type="entry name" value="Single hybrid motif"/>
    <property type="match status" value="1"/>
</dbReference>
<feature type="domain" description="Lipoyl-binding" evidence="10">
    <location>
        <begin position="37"/>
        <end position="112"/>
    </location>
</feature>
<dbReference type="EC" id="2.3.1.-" evidence="9"/>
<evidence type="ECO:0000259" key="10">
    <source>
        <dbReference type="PROSITE" id="PS50968"/>
    </source>
</evidence>
<evidence type="ECO:0000256" key="3">
    <source>
        <dbReference type="ARBA" id="ARBA00007317"/>
    </source>
</evidence>
<dbReference type="InterPro" id="IPR001078">
    <property type="entry name" value="2-oxoacid_DH_actylTfrase"/>
</dbReference>
<dbReference type="EMBL" id="CAIX01000024">
    <property type="protein sequence ID" value="CCI41758.1"/>
    <property type="molecule type" value="Genomic_DNA"/>
</dbReference>
<comment type="cofactor">
    <cofactor evidence="1 9">
        <name>(R)-lipoate</name>
        <dbReference type="ChEBI" id="CHEBI:83088"/>
    </cofactor>
</comment>
<accession>A0A024G5B9</accession>
<dbReference type="Proteomes" id="UP000053237">
    <property type="component" value="Unassembled WGS sequence"/>
</dbReference>
<dbReference type="InterPro" id="IPR004167">
    <property type="entry name" value="PSBD"/>
</dbReference>
<evidence type="ECO:0000256" key="9">
    <source>
        <dbReference type="RuleBase" id="RU003423"/>
    </source>
</evidence>
<dbReference type="Pfam" id="PF02817">
    <property type="entry name" value="E3_binding"/>
    <property type="match status" value="1"/>
</dbReference>
<dbReference type="SUPFAM" id="SSF52777">
    <property type="entry name" value="CoA-dependent acyltransferases"/>
    <property type="match status" value="1"/>
</dbReference>
<dbReference type="GO" id="GO:0031405">
    <property type="term" value="F:lipoic acid binding"/>
    <property type="evidence" value="ECO:0007669"/>
    <property type="project" value="TreeGrafter"/>
</dbReference>
<sequence length="386" mass="43095">MFTKHARVIVPTIRCRSFTSYMNRKNFHQGNVRCVAIVPFKLADIGEGIAQVEILQWFVREGQRIQQFESVCQVQSDKATVEITSRFDGIVRKIHYQVGESAHVGKALIDIELERGSVTTHSDDKECKKSEEEIPGGDKPTRMEKHFGKKRTDFNILETAPQILSDRSYIGCENKFLAAPSVRRLAKEHGVNLSELVATGTRGMITKEDLLKFIKSSAASLALKHYPMLNARVDECGTKMVLVAAHNISVAMDTTEGLVVPNIKNVQSKGIMEIADELNRLQKLSAEKKLTPSDFKNGTFTLSNIGSIGGTYMIPILLVPQVAIGAIGRIQTLPRFDEKGNIIPVRLMNVSWSGDHRVIDGATMCRFSNLWKMYLERPTSMLAEMS</sequence>
<comment type="caution">
    <text evidence="12">The sequence shown here is derived from an EMBL/GenBank/DDBJ whole genome shotgun (WGS) entry which is preliminary data.</text>
</comment>
<dbReference type="InterPro" id="IPR023213">
    <property type="entry name" value="CAT-like_dom_sf"/>
</dbReference>
<dbReference type="Pfam" id="PF00364">
    <property type="entry name" value="Biotin_lipoyl"/>
    <property type="match status" value="1"/>
</dbReference>
<keyword evidence="8 9" id="KW-0012">Acyltransferase</keyword>
<evidence type="ECO:0000259" key="11">
    <source>
        <dbReference type="PROSITE" id="PS51826"/>
    </source>
</evidence>
<proteinExistence type="inferred from homology"/>
<name>A0A024G5B9_9STRA</name>
<dbReference type="SUPFAM" id="SSF47005">
    <property type="entry name" value="Peripheral subunit-binding domain of 2-oxo acid dehydrogenase complex"/>
    <property type="match status" value="1"/>
</dbReference>
<protein>
    <recommendedName>
        <fullName evidence="9">Dihydrolipoamide acetyltransferase component of pyruvate dehydrogenase complex</fullName>
        <ecNumber evidence="9">2.3.1.-</ecNumber>
    </recommendedName>
</protein>
<keyword evidence="5 9" id="KW-0450">Lipoyl</keyword>
<dbReference type="InterPro" id="IPR003016">
    <property type="entry name" value="2-oxoA_DH_lipoyl-BS"/>
</dbReference>
<dbReference type="PROSITE" id="PS50968">
    <property type="entry name" value="BIOTINYL_LIPOYL"/>
    <property type="match status" value="1"/>
</dbReference>
<evidence type="ECO:0000313" key="12">
    <source>
        <dbReference type="EMBL" id="CCI41758.1"/>
    </source>
</evidence>
<keyword evidence="4 9" id="KW-0808">Transferase</keyword>
<feature type="domain" description="Peripheral subunit-binding (PSBD)" evidence="11">
    <location>
        <begin position="177"/>
        <end position="214"/>
    </location>
</feature>
<evidence type="ECO:0000256" key="7">
    <source>
        <dbReference type="ARBA" id="ARBA00023128"/>
    </source>
</evidence>
<reference evidence="12 13" key="1">
    <citation type="submission" date="2012-05" db="EMBL/GenBank/DDBJ databases">
        <title>Recombination and specialization in a pathogen metapopulation.</title>
        <authorList>
            <person name="Gardiner A."/>
            <person name="Kemen E."/>
            <person name="Schultz-Larsen T."/>
            <person name="MacLean D."/>
            <person name="Van Oosterhout C."/>
            <person name="Jones J.D.G."/>
        </authorList>
    </citation>
    <scope>NUCLEOTIDE SEQUENCE [LARGE SCALE GENOMIC DNA]</scope>
    <source>
        <strain evidence="12 13">Ac Nc2</strain>
    </source>
</reference>
<dbReference type="OrthoDB" id="202158at2759"/>
<evidence type="ECO:0000256" key="4">
    <source>
        <dbReference type="ARBA" id="ARBA00022679"/>
    </source>
</evidence>
<dbReference type="InterPro" id="IPR011053">
    <property type="entry name" value="Single_hybrid_motif"/>
</dbReference>